<dbReference type="Proteomes" id="UP000515140">
    <property type="component" value="Unplaced"/>
</dbReference>
<keyword evidence="13" id="KW-1185">Reference proteome</keyword>
<evidence type="ECO:0000256" key="1">
    <source>
        <dbReference type="ARBA" id="ARBA00002936"/>
    </source>
</evidence>
<dbReference type="PANTHER" id="PTHR26453">
    <property type="entry name" value="OLFACTORY RECEPTOR"/>
    <property type="match status" value="1"/>
</dbReference>
<feature type="transmembrane region" description="Helical" evidence="11">
    <location>
        <begin position="102"/>
        <end position="120"/>
    </location>
</feature>
<gene>
    <name evidence="14" type="primary">LOC110214574</name>
</gene>
<dbReference type="SUPFAM" id="SSF81321">
    <property type="entry name" value="Family A G protein-coupled receptor-like"/>
    <property type="match status" value="1"/>
</dbReference>
<comment type="similarity">
    <text evidence="10">Belongs to the G-protein coupled receptor 1 family.</text>
</comment>
<dbReference type="PROSITE" id="PS00237">
    <property type="entry name" value="G_PROTEIN_RECEP_F1_1"/>
    <property type="match status" value="1"/>
</dbReference>
<feature type="transmembrane region" description="Helical" evidence="11">
    <location>
        <begin position="238"/>
        <end position="259"/>
    </location>
</feature>
<dbReference type="InterPro" id="IPR000276">
    <property type="entry name" value="GPCR_Rhodpsn"/>
</dbReference>
<feature type="transmembrane region" description="Helical" evidence="11">
    <location>
        <begin position="26"/>
        <end position="48"/>
    </location>
</feature>
<evidence type="ECO:0000256" key="2">
    <source>
        <dbReference type="ARBA" id="ARBA00004651"/>
    </source>
</evidence>
<dbReference type="GO" id="GO:0005886">
    <property type="term" value="C:plasma membrane"/>
    <property type="evidence" value="ECO:0007669"/>
    <property type="project" value="UniProtKB-SubCell"/>
</dbReference>
<evidence type="ECO:0000256" key="6">
    <source>
        <dbReference type="ARBA" id="ARBA00022725"/>
    </source>
</evidence>
<dbReference type="RefSeq" id="XP_020851219.1">
    <property type="nucleotide sequence ID" value="XM_020995560.1"/>
</dbReference>
<keyword evidence="10" id="KW-0675">Receptor</keyword>
<evidence type="ECO:0000256" key="7">
    <source>
        <dbReference type="ARBA" id="ARBA00022989"/>
    </source>
</evidence>
<evidence type="ECO:0000313" key="13">
    <source>
        <dbReference type="Proteomes" id="UP000515140"/>
    </source>
</evidence>
<evidence type="ECO:0000256" key="5">
    <source>
        <dbReference type="ARBA" id="ARBA00022692"/>
    </source>
</evidence>
<dbReference type="FunFam" id="1.20.1070.10:FF:000501">
    <property type="entry name" value="Olfactory receptor"/>
    <property type="match status" value="1"/>
</dbReference>
<evidence type="ECO:0000259" key="12">
    <source>
        <dbReference type="PROSITE" id="PS50262"/>
    </source>
</evidence>
<sequence length="320" mass="35723">MNETNLTTVKEFILLGLSGHPKLETILFVLILWMYLVILLGNGVLITVTIYDSHLHTPMYFFLSNLSFLDICYTTSSVPLILDSFLTPRKTISFSSCSIQMFLSFAMGATECMLLSMMAFDRYVAICNPLRYPVIMNKTAYVSMAALSWTAGAIDSIVQTSLAVQLPFCGANVIDHFVCEILAVLKLACGDITINVLSMMGSNLIFLVIPLISISISYIFILATILRIPSAEGRHKAFSTCSAHLTVVIIFYGTILFMYAKPKDKDSINADKQDIIDKLISLFYGVVTPMLNPVIYSLRNKDVKTAIKNMLTQKYFLEKM</sequence>
<dbReference type="AlphaFoldDB" id="A0A6P5L382"/>
<feature type="transmembrane region" description="Helical" evidence="11">
    <location>
        <begin position="140"/>
        <end position="158"/>
    </location>
</feature>
<evidence type="ECO:0000313" key="14">
    <source>
        <dbReference type="RefSeq" id="XP_020851219.1"/>
    </source>
</evidence>
<keyword evidence="9 10" id="KW-0807">Transducer</keyword>
<dbReference type="InterPro" id="IPR017452">
    <property type="entry name" value="GPCR_Rhodpsn_7TM"/>
</dbReference>
<keyword evidence="3 11" id="KW-1003">Cell membrane</keyword>
<accession>A0A6P5L382</accession>
<evidence type="ECO:0000256" key="4">
    <source>
        <dbReference type="ARBA" id="ARBA00022606"/>
    </source>
</evidence>
<dbReference type="PROSITE" id="PS50262">
    <property type="entry name" value="G_PROTEIN_RECEP_F1_2"/>
    <property type="match status" value="1"/>
</dbReference>
<feature type="domain" description="G-protein coupled receptors family 1 profile" evidence="12">
    <location>
        <begin position="41"/>
        <end position="296"/>
    </location>
</feature>
<evidence type="ECO:0000256" key="8">
    <source>
        <dbReference type="ARBA" id="ARBA00023136"/>
    </source>
</evidence>
<dbReference type="PRINTS" id="PR00245">
    <property type="entry name" value="OLFACTORYR"/>
</dbReference>
<keyword evidence="7 11" id="KW-1133">Transmembrane helix</keyword>
<dbReference type="GeneID" id="110214574"/>
<dbReference type="CDD" id="cd15430">
    <property type="entry name" value="7tmA_OR13-like"/>
    <property type="match status" value="1"/>
</dbReference>
<dbReference type="KEGG" id="pcw:110214574"/>
<evidence type="ECO:0000256" key="9">
    <source>
        <dbReference type="ARBA" id="ARBA00023224"/>
    </source>
</evidence>
<proteinExistence type="inferred from homology"/>
<keyword evidence="5 10" id="KW-0812">Transmembrane</keyword>
<comment type="subcellular location">
    <subcellularLocation>
        <location evidence="2 11">Cell membrane</location>
        <topology evidence="2 11">Multi-pass membrane protein</topology>
    </subcellularLocation>
</comment>
<dbReference type="Gene3D" id="1.20.1070.10">
    <property type="entry name" value="Rhodopsin 7-helix transmembrane proteins"/>
    <property type="match status" value="1"/>
</dbReference>
<keyword evidence="4 11" id="KW-0716">Sensory transduction</keyword>
<keyword evidence="6 11" id="KW-0552">Olfaction</keyword>
<organism evidence="13 14">
    <name type="scientific">Phascolarctos cinereus</name>
    <name type="common">Koala</name>
    <dbReference type="NCBI Taxonomy" id="38626"/>
    <lineage>
        <taxon>Eukaryota</taxon>
        <taxon>Metazoa</taxon>
        <taxon>Chordata</taxon>
        <taxon>Craniata</taxon>
        <taxon>Vertebrata</taxon>
        <taxon>Euteleostomi</taxon>
        <taxon>Mammalia</taxon>
        <taxon>Metatheria</taxon>
        <taxon>Diprotodontia</taxon>
        <taxon>Phascolarctidae</taxon>
        <taxon>Phascolarctos</taxon>
    </lineage>
</organism>
<keyword evidence="8 11" id="KW-0472">Membrane</keyword>
<comment type="function">
    <text evidence="1">Odorant receptor.</text>
</comment>
<evidence type="ECO:0000256" key="10">
    <source>
        <dbReference type="RuleBase" id="RU000688"/>
    </source>
</evidence>
<dbReference type="GO" id="GO:0004930">
    <property type="term" value="F:G protein-coupled receptor activity"/>
    <property type="evidence" value="ECO:0007669"/>
    <property type="project" value="UniProtKB-KW"/>
</dbReference>
<evidence type="ECO:0000256" key="3">
    <source>
        <dbReference type="ARBA" id="ARBA00022475"/>
    </source>
</evidence>
<keyword evidence="10" id="KW-0297">G-protein coupled receptor</keyword>
<dbReference type="Pfam" id="PF13853">
    <property type="entry name" value="7tm_4"/>
    <property type="match status" value="1"/>
</dbReference>
<dbReference type="InParanoid" id="A0A6P5L382"/>
<protein>
    <recommendedName>
        <fullName evidence="11">Olfactory receptor</fullName>
    </recommendedName>
</protein>
<name>A0A6P5L382_PHACI</name>
<feature type="transmembrane region" description="Helical" evidence="11">
    <location>
        <begin position="204"/>
        <end position="226"/>
    </location>
</feature>
<feature type="transmembrane region" description="Helical" evidence="11">
    <location>
        <begin position="60"/>
        <end position="82"/>
    </location>
</feature>
<dbReference type="GO" id="GO:0004984">
    <property type="term" value="F:olfactory receptor activity"/>
    <property type="evidence" value="ECO:0007669"/>
    <property type="project" value="InterPro"/>
</dbReference>
<dbReference type="InterPro" id="IPR000725">
    <property type="entry name" value="Olfact_rcpt"/>
</dbReference>
<dbReference type="GO" id="GO:0005654">
    <property type="term" value="C:nucleoplasm"/>
    <property type="evidence" value="ECO:0007669"/>
    <property type="project" value="UniProtKB-ARBA"/>
</dbReference>
<feature type="transmembrane region" description="Helical" evidence="11">
    <location>
        <begin position="279"/>
        <end position="298"/>
    </location>
</feature>
<evidence type="ECO:0000256" key="11">
    <source>
        <dbReference type="RuleBase" id="RU363047"/>
    </source>
</evidence>
<reference evidence="14" key="1">
    <citation type="submission" date="2025-08" db="UniProtKB">
        <authorList>
            <consortium name="RefSeq"/>
        </authorList>
    </citation>
    <scope>IDENTIFICATION</scope>
    <source>
        <tissue evidence="14">Spleen</tissue>
    </source>
</reference>
<dbReference type="PRINTS" id="PR00237">
    <property type="entry name" value="GPCRRHODOPSN"/>
</dbReference>